<accession>A0A1Y4QHV6</accession>
<dbReference type="SUPFAM" id="SSF53448">
    <property type="entry name" value="Nucleotide-diphospho-sugar transferases"/>
    <property type="match status" value="1"/>
</dbReference>
<dbReference type="PANTHER" id="PTHR22916:SF51">
    <property type="entry name" value="GLYCOSYLTRANSFERASE EPSH-RELATED"/>
    <property type="match status" value="1"/>
</dbReference>
<proteinExistence type="predicted"/>
<dbReference type="GO" id="GO:0016757">
    <property type="term" value="F:glycosyltransferase activity"/>
    <property type="evidence" value="ECO:0007669"/>
    <property type="project" value="UniProtKB-KW"/>
</dbReference>
<name>A0A1Y4QHV6_9FIRM</name>
<dbReference type="InterPro" id="IPR029044">
    <property type="entry name" value="Nucleotide-diphossugar_trans"/>
</dbReference>
<dbReference type="Pfam" id="PF00535">
    <property type="entry name" value="Glycos_transf_2"/>
    <property type="match status" value="1"/>
</dbReference>
<evidence type="ECO:0000313" key="5">
    <source>
        <dbReference type="Proteomes" id="UP000196258"/>
    </source>
</evidence>
<gene>
    <name evidence="4" type="ORF">B5E91_09000</name>
</gene>
<sequence length="345" mass="41449">MRLSIIVPMFNSEKYISKCIESIINQKFIDFELILVNDGSEDRTLEICEMYKKNDNRIKIINKENGGVSSARNIGIKYAKGDYIGFVDSDDYIDELMYEKLISIANNKEVDIVICKRVIPTTKRNYGHSYPVDKIFFFSDKNQRWKKDFYEGNLETFVTNKIFKSKVIKDKIVFKKYPIYEDRIFLEELYFNNPSMYFIDDNLYYYRHVYDGSLSRYHINRFDIIVNAFYNDLRLNKKYDQNIFYTDILISFTNSLYSCILQEGQNSFNDRKIIFEQINNSIEFQTVYNNLSFMNIAKKRVKILKLLYKKKYKILSIYLVKENIFTSLKKIIRGNYEKYWDKQNL</sequence>
<keyword evidence="2" id="KW-0808">Transferase</keyword>
<evidence type="ECO:0000313" key="4">
    <source>
        <dbReference type="EMBL" id="OUQ04807.1"/>
    </source>
</evidence>
<dbReference type="EMBL" id="NFLB01000009">
    <property type="protein sequence ID" value="OUQ04807.1"/>
    <property type="molecule type" value="Genomic_DNA"/>
</dbReference>
<keyword evidence="1" id="KW-0328">Glycosyltransferase</keyword>
<dbReference type="Proteomes" id="UP000196258">
    <property type="component" value="Unassembled WGS sequence"/>
</dbReference>
<dbReference type="AlphaFoldDB" id="A0A1Y4QHV6"/>
<reference evidence="5" key="1">
    <citation type="submission" date="2017-04" db="EMBL/GenBank/DDBJ databases">
        <title>Function of individual gut microbiota members based on whole genome sequencing of pure cultures obtained from chicken caecum.</title>
        <authorList>
            <person name="Medvecky M."/>
            <person name="Cejkova D."/>
            <person name="Polansky O."/>
            <person name="Karasova D."/>
            <person name="Kubasova T."/>
            <person name="Cizek A."/>
            <person name="Rychlik I."/>
        </authorList>
    </citation>
    <scope>NUCLEOTIDE SEQUENCE [LARGE SCALE GENOMIC DNA]</scope>
    <source>
        <strain evidence="5">An149</strain>
    </source>
</reference>
<comment type="caution">
    <text evidence="4">The sequence shown here is derived from an EMBL/GenBank/DDBJ whole genome shotgun (WGS) entry which is preliminary data.</text>
</comment>
<evidence type="ECO:0000256" key="1">
    <source>
        <dbReference type="ARBA" id="ARBA00022676"/>
    </source>
</evidence>
<dbReference type="CDD" id="cd00761">
    <property type="entry name" value="Glyco_tranf_GTA_type"/>
    <property type="match status" value="1"/>
</dbReference>
<dbReference type="Gene3D" id="3.90.550.10">
    <property type="entry name" value="Spore Coat Polysaccharide Biosynthesis Protein SpsA, Chain A"/>
    <property type="match status" value="1"/>
</dbReference>
<evidence type="ECO:0000256" key="2">
    <source>
        <dbReference type="ARBA" id="ARBA00022679"/>
    </source>
</evidence>
<dbReference type="RefSeq" id="WP_087256948.1">
    <property type="nucleotide sequence ID" value="NZ_NFLB01000009.1"/>
</dbReference>
<protein>
    <recommendedName>
        <fullName evidence="3">Glycosyltransferase 2-like domain-containing protein</fullName>
    </recommendedName>
</protein>
<dbReference type="InterPro" id="IPR001173">
    <property type="entry name" value="Glyco_trans_2-like"/>
</dbReference>
<dbReference type="PANTHER" id="PTHR22916">
    <property type="entry name" value="GLYCOSYLTRANSFERASE"/>
    <property type="match status" value="1"/>
</dbReference>
<feature type="domain" description="Glycosyltransferase 2-like" evidence="3">
    <location>
        <begin position="4"/>
        <end position="141"/>
    </location>
</feature>
<evidence type="ECO:0000259" key="3">
    <source>
        <dbReference type="Pfam" id="PF00535"/>
    </source>
</evidence>
<organism evidence="4 5">
    <name type="scientific">Thomasclavelia spiroformis</name>
    <dbReference type="NCBI Taxonomy" id="29348"/>
    <lineage>
        <taxon>Bacteria</taxon>
        <taxon>Bacillati</taxon>
        <taxon>Bacillota</taxon>
        <taxon>Erysipelotrichia</taxon>
        <taxon>Erysipelotrichales</taxon>
        <taxon>Coprobacillaceae</taxon>
        <taxon>Thomasclavelia</taxon>
    </lineage>
</organism>